<comment type="subcellular location">
    <subcellularLocation>
        <location evidence="1">Nucleus</location>
    </subcellularLocation>
</comment>
<gene>
    <name evidence="5" type="ORF">NADFUDRAFT_81977</name>
</gene>
<sequence length="412" mass="46743">MSSRSQRQDYIARIRYSNELPPPPGPPKSLKMPVYLKAFVSSANLSDLVRKHYVNSQTNDLVDMELGMPLDITARPGIFETGQDNSTYALNPLPALADLDPKDRELLKDLTGPDGSATTNKFAPNVSFLRRTEYISSETVASTVANETIEKIRRRHELEQSKVDPESQLRTIEVTFDRVKDDISTLKHPRKKKITAVESWPFLPDTKMFDLTFLTVRLKGSAVALPPMPNGLPDSRLNTAIFRPVETGDDEWMSSFVTDVKSSSSLKRKLDAITETLDGEINSQDEESGDTYRFKHLKDFDMEVVPDNSKSEEVIITYDKEHNVSKYLPVFGNINLKRRVINNDYKRKIEPFHIAAIDLNLREISAEESIQRDSTRSEFDPVNYAAIEVEENENQNDDNEAEGEVDHNEESS</sequence>
<evidence type="ECO:0000313" key="5">
    <source>
        <dbReference type="EMBL" id="ODQ67518.1"/>
    </source>
</evidence>
<dbReference type="GO" id="GO:0000993">
    <property type="term" value="F:RNA polymerase II complex binding"/>
    <property type="evidence" value="ECO:0007669"/>
    <property type="project" value="TreeGrafter"/>
</dbReference>
<dbReference type="GO" id="GO:0003682">
    <property type="term" value="F:chromatin binding"/>
    <property type="evidence" value="ECO:0007669"/>
    <property type="project" value="TreeGrafter"/>
</dbReference>
<keyword evidence="3" id="KW-0539">Nucleus</keyword>
<evidence type="ECO:0000256" key="2">
    <source>
        <dbReference type="ARBA" id="ARBA00007560"/>
    </source>
</evidence>
<dbReference type="GO" id="GO:0016593">
    <property type="term" value="C:Cdc73/Paf1 complex"/>
    <property type="evidence" value="ECO:0007669"/>
    <property type="project" value="InterPro"/>
</dbReference>
<name>A0A1E3PQE8_9ASCO</name>
<organism evidence="5 6">
    <name type="scientific">Nadsonia fulvescens var. elongata DSM 6958</name>
    <dbReference type="NCBI Taxonomy" id="857566"/>
    <lineage>
        <taxon>Eukaryota</taxon>
        <taxon>Fungi</taxon>
        <taxon>Dikarya</taxon>
        <taxon>Ascomycota</taxon>
        <taxon>Saccharomycotina</taxon>
        <taxon>Dipodascomycetes</taxon>
        <taxon>Dipodascales</taxon>
        <taxon>Dipodascales incertae sedis</taxon>
        <taxon>Nadsonia</taxon>
    </lineage>
</organism>
<evidence type="ECO:0000256" key="4">
    <source>
        <dbReference type="SAM" id="MobiDB-lite"/>
    </source>
</evidence>
<comment type="similarity">
    <text evidence="2">Belongs to the PAF1 family.</text>
</comment>
<protein>
    <submittedName>
        <fullName evidence="5">RNA polymerase II-associated</fullName>
    </submittedName>
</protein>
<dbReference type="GO" id="GO:0006368">
    <property type="term" value="P:transcription elongation by RNA polymerase II"/>
    <property type="evidence" value="ECO:0007669"/>
    <property type="project" value="InterPro"/>
</dbReference>
<feature type="compositionally biased region" description="Acidic residues" evidence="4">
    <location>
        <begin position="388"/>
        <end position="403"/>
    </location>
</feature>
<dbReference type="AlphaFoldDB" id="A0A1E3PQE8"/>
<evidence type="ECO:0000256" key="1">
    <source>
        <dbReference type="ARBA" id="ARBA00004123"/>
    </source>
</evidence>
<dbReference type="Proteomes" id="UP000095009">
    <property type="component" value="Unassembled WGS sequence"/>
</dbReference>
<dbReference type="OrthoDB" id="10260285at2759"/>
<dbReference type="PANTHER" id="PTHR23188">
    <property type="entry name" value="RNA POLYMERASE II-ASSOCIATED FACTOR 1 HOMOLOG"/>
    <property type="match status" value="1"/>
</dbReference>
<evidence type="ECO:0000256" key="3">
    <source>
        <dbReference type="ARBA" id="ARBA00023242"/>
    </source>
</evidence>
<dbReference type="InterPro" id="IPR007133">
    <property type="entry name" value="RNA_pol_II-assoc_Paf1"/>
</dbReference>
<dbReference type="EMBL" id="KV454407">
    <property type="protein sequence ID" value="ODQ67518.1"/>
    <property type="molecule type" value="Genomic_DNA"/>
</dbReference>
<dbReference type="STRING" id="857566.A0A1E3PQE8"/>
<keyword evidence="6" id="KW-1185">Reference proteome</keyword>
<feature type="region of interest" description="Disordered" evidence="4">
    <location>
        <begin position="388"/>
        <end position="412"/>
    </location>
</feature>
<reference evidence="5 6" key="1">
    <citation type="journal article" date="2016" name="Proc. Natl. Acad. Sci. U.S.A.">
        <title>Comparative genomics of biotechnologically important yeasts.</title>
        <authorList>
            <person name="Riley R."/>
            <person name="Haridas S."/>
            <person name="Wolfe K.H."/>
            <person name="Lopes M.R."/>
            <person name="Hittinger C.T."/>
            <person name="Goeker M."/>
            <person name="Salamov A.A."/>
            <person name="Wisecaver J.H."/>
            <person name="Long T.M."/>
            <person name="Calvey C.H."/>
            <person name="Aerts A.L."/>
            <person name="Barry K.W."/>
            <person name="Choi C."/>
            <person name="Clum A."/>
            <person name="Coughlan A.Y."/>
            <person name="Deshpande S."/>
            <person name="Douglass A.P."/>
            <person name="Hanson S.J."/>
            <person name="Klenk H.-P."/>
            <person name="LaButti K.M."/>
            <person name="Lapidus A."/>
            <person name="Lindquist E.A."/>
            <person name="Lipzen A.M."/>
            <person name="Meier-Kolthoff J.P."/>
            <person name="Ohm R.A."/>
            <person name="Otillar R.P."/>
            <person name="Pangilinan J.L."/>
            <person name="Peng Y."/>
            <person name="Rokas A."/>
            <person name="Rosa C.A."/>
            <person name="Scheuner C."/>
            <person name="Sibirny A.A."/>
            <person name="Slot J.C."/>
            <person name="Stielow J.B."/>
            <person name="Sun H."/>
            <person name="Kurtzman C.P."/>
            <person name="Blackwell M."/>
            <person name="Grigoriev I.V."/>
            <person name="Jeffries T.W."/>
        </authorList>
    </citation>
    <scope>NUCLEOTIDE SEQUENCE [LARGE SCALE GENOMIC DNA]</scope>
    <source>
        <strain evidence="5 6">DSM 6958</strain>
    </source>
</reference>
<dbReference type="PANTHER" id="PTHR23188:SF12">
    <property type="entry name" value="RNA POLYMERASE II-ASSOCIATED FACTOR 1 HOMOLOG"/>
    <property type="match status" value="1"/>
</dbReference>
<dbReference type="Pfam" id="PF03985">
    <property type="entry name" value="Paf1"/>
    <property type="match status" value="1"/>
</dbReference>
<accession>A0A1E3PQE8</accession>
<proteinExistence type="inferred from homology"/>
<evidence type="ECO:0000313" key="6">
    <source>
        <dbReference type="Proteomes" id="UP000095009"/>
    </source>
</evidence>